<evidence type="ECO:0000313" key="9">
    <source>
        <dbReference type="Proteomes" id="UP001165289"/>
    </source>
</evidence>
<dbReference type="EMBL" id="JAKMXF010000330">
    <property type="protein sequence ID" value="KAI6648526.1"/>
    <property type="molecule type" value="Genomic_DNA"/>
</dbReference>
<organism evidence="8 9">
    <name type="scientific">Oopsacas minuta</name>
    <dbReference type="NCBI Taxonomy" id="111878"/>
    <lineage>
        <taxon>Eukaryota</taxon>
        <taxon>Metazoa</taxon>
        <taxon>Porifera</taxon>
        <taxon>Hexactinellida</taxon>
        <taxon>Hexasterophora</taxon>
        <taxon>Lyssacinosida</taxon>
        <taxon>Leucopsacidae</taxon>
        <taxon>Oopsacas</taxon>
    </lineage>
</organism>
<reference evidence="8 9" key="1">
    <citation type="journal article" date="2023" name="BMC Biol.">
        <title>The compact genome of the sponge Oopsacas minuta (Hexactinellida) is lacking key metazoan core genes.</title>
        <authorList>
            <person name="Santini S."/>
            <person name="Schenkelaars Q."/>
            <person name="Jourda C."/>
            <person name="Duchesne M."/>
            <person name="Belahbib H."/>
            <person name="Rocher C."/>
            <person name="Selva M."/>
            <person name="Riesgo A."/>
            <person name="Vervoort M."/>
            <person name="Leys S.P."/>
            <person name="Kodjabachian L."/>
            <person name="Le Bivic A."/>
            <person name="Borchiellini C."/>
            <person name="Claverie J.M."/>
            <person name="Renard E."/>
        </authorList>
    </citation>
    <scope>NUCLEOTIDE SEQUENCE [LARGE SCALE GENOMIC DNA]</scope>
    <source>
        <strain evidence="8">SPO-2</strain>
    </source>
</reference>
<keyword evidence="5" id="KW-0648">Protein biosynthesis</keyword>
<dbReference type="Gene3D" id="3.90.550.10">
    <property type="entry name" value="Spore Coat Polysaccharide Biosynthesis Protein SpsA, Chain A"/>
    <property type="match status" value="1"/>
</dbReference>
<comment type="caution">
    <text evidence="8">The sequence shown here is derived from an EMBL/GenBank/DDBJ whole genome shotgun (WGS) entry which is preliminary data.</text>
</comment>
<dbReference type="InterPro" id="IPR051956">
    <property type="entry name" value="eIF2B_epsilon"/>
</dbReference>
<dbReference type="Pfam" id="PF25084">
    <property type="entry name" value="LbH_EIF2B"/>
    <property type="match status" value="1"/>
</dbReference>
<evidence type="ECO:0000256" key="5">
    <source>
        <dbReference type="ARBA" id="ARBA00022917"/>
    </source>
</evidence>
<dbReference type="InterPro" id="IPR029044">
    <property type="entry name" value="Nucleotide-diphossugar_trans"/>
</dbReference>
<dbReference type="AlphaFoldDB" id="A0AAV7JI30"/>
<dbReference type="SUPFAM" id="SSF53448">
    <property type="entry name" value="Nucleotide-diphospho-sugar transferases"/>
    <property type="match status" value="1"/>
</dbReference>
<evidence type="ECO:0000313" key="8">
    <source>
        <dbReference type="EMBL" id="KAI6648526.1"/>
    </source>
</evidence>
<dbReference type="GO" id="GO:0005851">
    <property type="term" value="C:eukaryotic translation initiation factor 2B complex"/>
    <property type="evidence" value="ECO:0007669"/>
    <property type="project" value="TreeGrafter"/>
</dbReference>
<accession>A0AAV7JI30</accession>
<evidence type="ECO:0000256" key="4">
    <source>
        <dbReference type="ARBA" id="ARBA00022540"/>
    </source>
</evidence>
<proteinExistence type="inferred from homology"/>
<keyword evidence="3" id="KW-0963">Cytoplasm</keyword>
<evidence type="ECO:0000256" key="3">
    <source>
        <dbReference type="ARBA" id="ARBA00022490"/>
    </source>
</evidence>
<dbReference type="PANTHER" id="PTHR45887">
    <property type="entry name" value="TRANSLATION INITIATION FACTOR EIF-2B SUBUNIT EPSILON"/>
    <property type="match status" value="1"/>
</dbReference>
<dbReference type="InterPro" id="IPR011004">
    <property type="entry name" value="Trimer_LpxA-like_sf"/>
</dbReference>
<evidence type="ECO:0000256" key="6">
    <source>
        <dbReference type="ARBA" id="ARBA00046432"/>
    </source>
</evidence>
<comment type="subcellular location">
    <subcellularLocation>
        <location evidence="1">Cytoplasm</location>
        <location evidence="1">Cytosol</location>
    </subcellularLocation>
</comment>
<feature type="domain" description="EIF2B subunit epsilon/gamma LbH" evidence="7">
    <location>
        <begin position="319"/>
        <end position="423"/>
    </location>
</feature>
<dbReference type="GO" id="GO:0003743">
    <property type="term" value="F:translation initiation factor activity"/>
    <property type="evidence" value="ECO:0007669"/>
    <property type="project" value="TreeGrafter"/>
</dbReference>
<gene>
    <name evidence="8" type="ORF">LOD99_8158</name>
</gene>
<protein>
    <recommendedName>
        <fullName evidence="7">EIF2B subunit epsilon/gamma LbH domain-containing protein</fullName>
    </recommendedName>
</protein>
<comment type="subunit">
    <text evidence="6">Component of the translation initiation factor 2B (eIF2B) complex which is a heterodecamer of two sets of five different subunits: alpha, beta, gamma, delta and epsilon. Subunits alpha, beta and delta comprise a regulatory subcomplex and subunits epsilon and gamma comprise a catalytic subcomplex. Within the complex, the hexameric regulatory complex resides at the center, with the two heterodimeric catalytic subcomplexes bound on opposite sides.</text>
</comment>
<dbReference type="GO" id="GO:0031369">
    <property type="term" value="F:translation initiation factor binding"/>
    <property type="evidence" value="ECO:0007669"/>
    <property type="project" value="TreeGrafter"/>
</dbReference>
<dbReference type="Proteomes" id="UP001165289">
    <property type="component" value="Unassembled WGS sequence"/>
</dbReference>
<evidence type="ECO:0000256" key="2">
    <source>
        <dbReference type="ARBA" id="ARBA00007878"/>
    </source>
</evidence>
<name>A0AAV7JI30_9METZ</name>
<evidence type="ECO:0000259" key="7">
    <source>
        <dbReference type="Pfam" id="PF25084"/>
    </source>
</evidence>
<dbReference type="SUPFAM" id="SSF51161">
    <property type="entry name" value="Trimeric LpxA-like enzymes"/>
    <property type="match status" value="1"/>
</dbReference>
<evidence type="ECO:0000256" key="1">
    <source>
        <dbReference type="ARBA" id="ARBA00004514"/>
    </source>
</evidence>
<keyword evidence="4" id="KW-0396">Initiation factor</keyword>
<keyword evidence="9" id="KW-1185">Reference proteome</keyword>
<dbReference type="PANTHER" id="PTHR45887:SF1">
    <property type="entry name" value="TRANSLATION INITIATION FACTOR EIF-2B SUBUNIT EPSILON"/>
    <property type="match status" value="1"/>
</dbReference>
<dbReference type="Gene3D" id="2.160.10.10">
    <property type="entry name" value="Hexapeptide repeat proteins"/>
    <property type="match status" value="1"/>
</dbReference>
<sequence>MSKKGSKKGGGEGSKSEQISEPTLQAVLLIDCYNLYFSPLSSNYPLCLFPVANEPILSYTLYFLRSAGIQELLIVGKHCSKELGEFIKNFMLIQKGAKLSIHSLFSETCDSLGSCLKHVHSSQLIHSDFVLLYGCVISNVDVLEIIKEHRTRTKNNPGSMMTMVFQRGAPQQRGRTQENDLALMISQNEKQLLFYQKTGYRNKLKFPLDKILSHNSVELHYDIQETCLFICSPQVPQLFSENFDYQTIEDFINGILVDEELLSNQIHTHILDGRCYLSSASTPLAYHCINTDAMERWTYPYVPDSNLKLSPGDKYEYSRRNIYIGTCVTLERGSRLEVNVVIGKLCHIHSGASITHSVLGDNVVVGEHVKIEDSYIWSNVTIHDNCTITGCIIANDVIIKSRCSIGSSSFISRGLTIGPDIKLSPGTRLIQRIEPIQTHDELSSSDRTPTLGSDFTPLFTHSLAQDIVNIGKYLIYTQTT</sequence>
<dbReference type="InterPro" id="IPR056764">
    <property type="entry name" value="LbH_EIF2B3/5"/>
</dbReference>
<dbReference type="GO" id="GO:0005085">
    <property type="term" value="F:guanyl-nucleotide exchange factor activity"/>
    <property type="evidence" value="ECO:0007669"/>
    <property type="project" value="TreeGrafter"/>
</dbReference>
<comment type="similarity">
    <text evidence="2">Belongs to the eIF-2B gamma/epsilon subunits family.</text>
</comment>